<name>A0A8H7U8C9_9FUNG</name>
<proteinExistence type="predicted"/>
<organism evidence="1 2">
    <name type="scientific">Umbelopsis vinacea</name>
    <dbReference type="NCBI Taxonomy" id="44442"/>
    <lineage>
        <taxon>Eukaryota</taxon>
        <taxon>Fungi</taxon>
        <taxon>Fungi incertae sedis</taxon>
        <taxon>Mucoromycota</taxon>
        <taxon>Mucoromycotina</taxon>
        <taxon>Umbelopsidomycetes</taxon>
        <taxon>Umbelopsidales</taxon>
        <taxon>Umbelopsidaceae</taxon>
        <taxon>Umbelopsis</taxon>
    </lineage>
</organism>
<evidence type="ECO:0000313" key="1">
    <source>
        <dbReference type="EMBL" id="KAG2173075.1"/>
    </source>
</evidence>
<accession>A0A8H7U8C9</accession>
<dbReference type="Proteomes" id="UP000612746">
    <property type="component" value="Unassembled WGS sequence"/>
</dbReference>
<reference evidence="1" key="1">
    <citation type="submission" date="2020-12" db="EMBL/GenBank/DDBJ databases">
        <title>Metabolic potential, ecology and presence of endohyphal bacteria is reflected in genomic diversity of Mucoromycotina.</title>
        <authorList>
            <person name="Muszewska A."/>
            <person name="Okrasinska A."/>
            <person name="Steczkiewicz K."/>
            <person name="Drgas O."/>
            <person name="Orlowska M."/>
            <person name="Perlinska-Lenart U."/>
            <person name="Aleksandrzak-Piekarczyk T."/>
            <person name="Szatraj K."/>
            <person name="Zielenkiewicz U."/>
            <person name="Pilsyk S."/>
            <person name="Malc E."/>
            <person name="Mieczkowski P."/>
            <person name="Kruszewska J.S."/>
            <person name="Biernat P."/>
            <person name="Pawlowska J."/>
        </authorList>
    </citation>
    <scope>NUCLEOTIDE SEQUENCE</scope>
    <source>
        <strain evidence="1">WA0000051536</strain>
    </source>
</reference>
<keyword evidence="2" id="KW-1185">Reference proteome</keyword>
<protein>
    <submittedName>
        <fullName evidence="1">Uncharacterized protein</fullName>
    </submittedName>
</protein>
<evidence type="ECO:0000313" key="2">
    <source>
        <dbReference type="Proteomes" id="UP000612746"/>
    </source>
</evidence>
<gene>
    <name evidence="1" type="ORF">INT44_007048</name>
</gene>
<dbReference type="AlphaFoldDB" id="A0A8H7U8C9"/>
<comment type="caution">
    <text evidence="1">The sequence shown here is derived from an EMBL/GenBank/DDBJ whole genome shotgun (WGS) entry which is preliminary data.</text>
</comment>
<sequence>MDETHSLLLHYDRMSRYLLQTSATITYHMTSCALLPFVRLELADVTFRLIGSAYVTIAELERLNFFSGSDRL</sequence>
<dbReference type="EMBL" id="JAEPRA010000020">
    <property type="protein sequence ID" value="KAG2173075.1"/>
    <property type="molecule type" value="Genomic_DNA"/>
</dbReference>